<dbReference type="InterPro" id="IPR011598">
    <property type="entry name" value="bHLH_dom"/>
</dbReference>
<organism evidence="3 4">
    <name type="scientific">Lachancea dasiensis</name>
    <dbReference type="NCBI Taxonomy" id="1072105"/>
    <lineage>
        <taxon>Eukaryota</taxon>
        <taxon>Fungi</taxon>
        <taxon>Dikarya</taxon>
        <taxon>Ascomycota</taxon>
        <taxon>Saccharomycotina</taxon>
        <taxon>Saccharomycetes</taxon>
        <taxon>Saccharomycetales</taxon>
        <taxon>Saccharomycetaceae</taxon>
        <taxon>Lachancea</taxon>
    </lineage>
</organism>
<dbReference type="PANTHER" id="PTHR47336:SF3">
    <property type="entry name" value="SERINE-RICH PROTEIN TYE7"/>
    <property type="match status" value="1"/>
</dbReference>
<feature type="region of interest" description="Disordered" evidence="1">
    <location>
        <begin position="192"/>
        <end position="259"/>
    </location>
</feature>
<proteinExistence type="predicted"/>
<evidence type="ECO:0000313" key="4">
    <source>
        <dbReference type="Proteomes" id="UP000190274"/>
    </source>
</evidence>
<dbReference type="OrthoDB" id="2133190at2759"/>
<dbReference type="PANTHER" id="PTHR47336">
    <property type="entry name" value="TRANSCRIPTION FACTOR HMS1-RELATED"/>
    <property type="match status" value="1"/>
</dbReference>
<dbReference type="Proteomes" id="UP000190274">
    <property type="component" value="Chromosome F"/>
</dbReference>
<feature type="region of interest" description="Disordered" evidence="1">
    <location>
        <begin position="1"/>
        <end position="119"/>
    </location>
</feature>
<dbReference type="SMART" id="SM00353">
    <property type="entry name" value="HLH"/>
    <property type="match status" value="1"/>
</dbReference>
<accession>A0A1G4JKH6</accession>
<dbReference type="CDD" id="cd11395">
    <property type="entry name" value="bHLHzip_SREBP_like"/>
    <property type="match status" value="1"/>
</dbReference>
<feature type="compositionally biased region" description="Low complexity" evidence="1">
    <location>
        <begin position="141"/>
        <end position="154"/>
    </location>
</feature>
<feature type="compositionally biased region" description="Gly residues" evidence="1">
    <location>
        <begin position="34"/>
        <end position="46"/>
    </location>
</feature>
<dbReference type="InterPro" id="IPR052099">
    <property type="entry name" value="Regulatory_TF_Diverse"/>
</dbReference>
<reference evidence="3 4" key="1">
    <citation type="submission" date="2016-03" db="EMBL/GenBank/DDBJ databases">
        <authorList>
            <person name="Devillers H."/>
        </authorList>
    </citation>
    <scope>NUCLEOTIDE SEQUENCE [LARGE SCALE GENOMIC DNA]</scope>
    <source>
        <strain evidence="3">CBS 10888</strain>
    </source>
</reference>
<evidence type="ECO:0000256" key="1">
    <source>
        <dbReference type="SAM" id="MobiDB-lite"/>
    </source>
</evidence>
<dbReference type="GO" id="GO:0046983">
    <property type="term" value="F:protein dimerization activity"/>
    <property type="evidence" value="ECO:0007669"/>
    <property type="project" value="InterPro"/>
</dbReference>
<evidence type="ECO:0000259" key="2">
    <source>
        <dbReference type="PROSITE" id="PS50888"/>
    </source>
</evidence>
<feature type="region of interest" description="Disordered" evidence="1">
    <location>
        <begin position="135"/>
        <end position="175"/>
    </location>
</feature>
<feature type="compositionally biased region" description="Basic residues" evidence="1">
    <location>
        <begin position="229"/>
        <end position="248"/>
    </location>
</feature>
<dbReference type="Pfam" id="PF00010">
    <property type="entry name" value="HLH"/>
    <property type="match status" value="1"/>
</dbReference>
<feature type="domain" description="BHLH" evidence="2">
    <location>
        <begin position="249"/>
        <end position="351"/>
    </location>
</feature>
<dbReference type="SUPFAM" id="SSF47459">
    <property type="entry name" value="HLH, helix-loop-helix DNA-binding domain"/>
    <property type="match status" value="1"/>
</dbReference>
<dbReference type="Gene3D" id="4.10.280.10">
    <property type="entry name" value="Helix-loop-helix DNA-binding domain"/>
    <property type="match status" value="1"/>
</dbReference>
<protein>
    <submittedName>
        <fullName evidence="3">LADA_0F07954g1_1</fullName>
    </submittedName>
</protein>
<dbReference type="InterPro" id="IPR036638">
    <property type="entry name" value="HLH_DNA-bd_sf"/>
</dbReference>
<feature type="compositionally biased region" description="Low complexity" evidence="1">
    <location>
        <begin position="47"/>
        <end position="67"/>
    </location>
</feature>
<dbReference type="AlphaFoldDB" id="A0A1G4JKH6"/>
<dbReference type="PROSITE" id="PS50888">
    <property type="entry name" value="BHLH"/>
    <property type="match status" value="1"/>
</dbReference>
<sequence>MNGSGTMTMMTGGVGTTNTGAGFDEWFFPDPSGRGSGSGSGVGSGVGSEASAGHVPSTSTGAAAEAGTGPGWGPEMGGSWYAAGPGSGSRSGSAEQPAAASSSATTTPAGSPLDQFSSLFDSRGGLAAATAITLDGRGSDSDALLTASASDSGSPARVKREDGAEVAAYGRQPPLLPLAELDGFADLEEAVGLVRGSSGRAAEQLPPPPPPQQHQQQQQEQQQEQHHEPHLHHQQQRKRRAPRKRLTAHQKEAHNKIEKRYRININTKIAKLQQIIPWVASEETAFEVGSNGAAKAAAAAAAAPNGSSCSSDTPYGGSDSALAGKITDVLATPKLNKSMILEKAVDYILYLQNNERLFEMEVQRLKKELERSRQRDS</sequence>
<feature type="compositionally biased region" description="Low complexity" evidence="1">
    <location>
        <begin position="213"/>
        <end position="222"/>
    </location>
</feature>
<name>A0A1G4JKH6_9SACH</name>
<feature type="compositionally biased region" description="Basic and acidic residues" evidence="1">
    <location>
        <begin position="249"/>
        <end position="259"/>
    </location>
</feature>
<feature type="compositionally biased region" description="Low complexity" evidence="1">
    <location>
        <begin position="1"/>
        <end position="20"/>
    </location>
</feature>
<dbReference type="STRING" id="1266660.A0A1G4JKH6"/>
<feature type="compositionally biased region" description="Low complexity" evidence="1">
    <location>
        <begin position="82"/>
        <end position="112"/>
    </location>
</feature>
<keyword evidence="4" id="KW-1185">Reference proteome</keyword>
<evidence type="ECO:0000313" key="3">
    <source>
        <dbReference type="EMBL" id="SCU91072.1"/>
    </source>
</evidence>
<gene>
    <name evidence="3" type="ORF">LADA_0F07954G</name>
</gene>
<dbReference type="EMBL" id="LT598458">
    <property type="protein sequence ID" value="SCU91072.1"/>
    <property type="molecule type" value="Genomic_DNA"/>
</dbReference>